<organism evidence="1 2">
    <name type="scientific">Actinomadura sediminis</name>
    <dbReference type="NCBI Taxonomy" id="1038904"/>
    <lineage>
        <taxon>Bacteria</taxon>
        <taxon>Bacillati</taxon>
        <taxon>Actinomycetota</taxon>
        <taxon>Actinomycetes</taxon>
        <taxon>Streptosporangiales</taxon>
        <taxon>Thermomonosporaceae</taxon>
        <taxon>Actinomadura</taxon>
    </lineage>
</organism>
<name>A0ABW3EU55_9ACTN</name>
<keyword evidence="2" id="KW-1185">Reference proteome</keyword>
<gene>
    <name evidence="1" type="ORF">ACFQ11_16980</name>
</gene>
<dbReference type="EMBL" id="JBHTJA010000030">
    <property type="protein sequence ID" value="MFD0902099.1"/>
    <property type="molecule type" value="Genomic_DNA"/>
</dbReference>
<protein>
    <submittedName>
        <fullName evidence="1">Uncharacterized protein</fullName>
    </submittedName>
</protein>
<comment type="caution">
    <text evidence="1">The sequence shown here is derived from an EMBL/GenBank/DDBJ whole genome shotgun (WGS) entry which is preliminary data.</text>
</comment>
<dbReference type="RefSeq" id="WP_378299550.1">
    <property type="nucleotide sequence ID" value="NZ_JBHTJA010000030.1"/>
</dbReference>
<reference evidence="2" key="1">
    <citation type="journal article" date="2019" name="Int. J. Syst. Evol. Microbiol.">
        <title>The Global Catalogue of Microorganisms (GCM) 10K type strain sequencing project: providing services to taxonomists for standard genome sequencing and annotation.</title>
        <authorList>
            <consortium name="The Broad Institute Genomics Platform"/>
            <consortium name="The Broad Institute Genome Sequencing Center for Infectious Disease"/>
            <person name="Wu L."/>
            <person name="Ma J."/>
        </authorList>
    </citation>
    <scope>NUCLEOTIDE SEQUENCE [LARGE SCALE GENOMIC DNA]</scope>
    <source>
        <strain evidence="2">JCM 31202</strain>
    </source>
</reference>
<sequence>MSQQVAEAIGIDDTYVMTPLTFFHGSYKLFAVVAPEIDDSLGREITEHDESDLAREVGFA</sequence>
<dbReference type="Proteomes" id="UP001596972">
    <property type="component" value="Unassembled WGS sequence"/>
</dbReference>
<proteinExistence type="predicted"/>
<evidence type="ECO:0000313" key="1">
    <source>
        <dbReference type="EMBL" id="MFD0902099.1"/>
    </source>
</evidence>
<evidence type="ECO:0000313" key="2">
    <source>
        <dbReference type="Proteomes" id="UP001596972"/>
    </source>
</evidence>
<accession>A0ABW3EU55</accession>